<feature type="compositionally biased region" description="Basic and acidic residues" evidence="1">
    <location>
        <begin position="656"/>
        <end position="672"/>
    </location>
</feature>
<feature type="compositionally biased region" description="Low complexity" evidence="1">
    <location>
        <begin position="713"/>
        <end position="728"/>
    </location>
</feature>
<feature type="region of interest" description="Disordered" evidence="1">
    <location>
        <begin position="606"/>
        <end position="675"/>
    </location>
</feature>
<dbReference type="OrthoDB" id="69928at2759"/>
<feature type="compositionally biased region" description="Polar residues" evidence="1">
    <location>
        <begin position="644"/>
        <end position="655"/>
    </location>
</feature>
<dbReference type="InterPro" id="IPR011990">
    <property type="entry name" value="TPR-like_helical_dom_sf"/>
</dbReference>
<dbReference type="Pfam" id="PF10374">
    <property type="entry name" value="EST1"/>
    <property type="match status" value="1"/>
</dbReference>
<feature type="domain" description="DNA/RNA-binding" evidence="2">
    <location>
        <begin position="242"/>
        <end position="490"/>
    </location>
</feature>
<evidence type="ECO:0000259" key="2">
    <source>
        <dbReference type="Pfam" id="PF10373"/>
    </source>
</evidence>
<proteinExistence type="predicted"/>
<feature type="compositionally biased region" description="Basic and acidic residues" evidence="1">
    <location>
        <begin position="766"/>
        <end position="784"/>
    </location>
</feature>
<dbReference type="Proteomes" id="UP000837801">
    <property type="component" value="Unassembled WGS sequence"/>
</dbReference>
<feature type="compositionally biased region" description="Low complexity" evidence="1">
    <location>
        <begin position="962"/>
        <end position="989"/>
    </location>
</feature>
<evidence type="ECO:0000259" key="3">
    <source>
        <dbReference type="Pfam" id="PF10374"/>
    </source>
</evidence>
<organism evidence="4 5">
    <name type="scientific">[Candida] railenensis</name>
    <dbReference type="NCBI Taxonomy" id="45579"/>
    <lineage>
        <taxon>Eukaryota</taxon>
        <taxon>Fungi</taxon>
        <taxon>Dikarya</taxon>
        <taxon>Ascomycota</taxon>
        <taxon>Saccharomycotina</taxon>
        <taxon>Pichiomycetes</taxon>
        <taxon>Debaryomycetaceae</taxon>
        <taxon>Kurtzmaniella</taxon>
    </lineage>
</organism>
<dbReference type="EMBL" id="CAKXYY010000003">
    <property type="protein sequence ID" value="CAH2351441.1"/>
    <property type="molecule type" value="Genomic_DNA"/>
</dbReference>
<dbReference type="Gene3D" id="1.25.40.10">
    <property type="entry name" value="Tetratricopeptide repeat domain"/>
    <property type="match status" value="1"/>
</dbReference>
<feature type="region of interest" description="Disordered" evidence="1">
    <location>
        <begin position="708"/>
        <end position="740"/>
    </location>
</feature>
<sequence length="1020" mass="117588">MSTSNTLPIGETVHNYETQLKELLSAQYVDQSILLGLINLMQSKLILEILNLVKVEELTEAHIDETITQVTSMWNKLQYKVVNFFKLQHKILFVEVSEQMLKSKKSNQDENSKVKLNSVEMRKLNDNYLKFNSQVNHFYYKVMNFFVANFKLSKLPPKLIAQFARKSEVELEEPEPKLVSSPVQWKIVIILHQCLLSLGNLSRTRTFIELNYLKPSLSVRSYYAHQKDTAKKAKRLEAYSKAFEYYKICILLDPNLNEPYNHIGMIYNSNDDYYNACYWFVRSQSTFKTTFQVGLNNLQSVMKKDEFKSAVISRRDDIDVAFMCLIGYYYLPEIYSEKSNPRNVTKSLRYADLELRFWLLIEKLDLSKIFNTTNATDNIIIKQLVLLISFKKLINKDAYDNFIIRYLSKVMTMLERETNSDESVKQCTLVCLRFIFSIFREIKELRNKTDMRSIQSLVNKLLQEQPKFDLSNKPTRAILFEEDINFKGLSIKEYSKKRDLKDIDSYAFNDFQDTELLKTENKGVLYGYFSDSINGAGIPDFIEDTPDSSDNDDTIDKKVIQYENNLRERSLIILGKKLLDISKHFKFDADENKFTIVTTTKIKDEQIPQKRSDNRKVESKTKLLNSEKKGSKSSQHLKAKENSSLENNQNKMNSRSKGENKNIRDNSAHDDTNTQATKQINDLLGSVDRKSGSPDFKSKIMTMSELEELVSKSGKTNSVSRSKSSSGSNDKKDVSPTGIPDSLEEIESFILKHTSVLHRVTNSDESANKQEHYQDSKQESHNEKTFEKVHNVKLGDPSQKASEPINNVERDEGLQTMVNSLVLENTSPQKRDQVTGNAPQFHQGSMPVSSVPFQQQQQQHQQPQQQLPMQYPQYTQGFGQQLPFNYGPVPNGMNSYAPQPLIQPFQGYPMYGSNNQFAAPPMFGNGSAHHMPQPPVQQPMHPLVQQPVPHTQHLVQQPFQQPIQQHQFQQQIQQQQPLPQPLHQQQPMHQPVPPIAPTTAKPSTGFSKQYYYNVQKTGYQ</sequence>
<accession>A0A9P0VXG4</accession>
<protein>
    <submittedName>
        <fullName evidence="4">Uncharacterized protein</fullName>
    </submittedName>
</protein>
<feature type="compositionally biased region" description="Basic and acidic residues" evidence="1">
    <location>
        <begin position="606"/>
        <end position="630"/>
    </location>
</feature>
<feature type="compositionally biased region" description="Polar residues" evidence="1">
    <location>
        <begin position="825"/>
        <end position="848"/>
    </location>
</feature>
<evidence type="ECO:0000256" key="1">
    <source>
        <dbReference type="SAM" id="MobiDB-lite"/>
    </source>
</evidence>
<feature type="region of interest" description="Disordered" evidence="1">
    <location>
        <begin position="764"/>
        <end position="784"/>
    </location>
</feature>
<gene>
    <name evidence="4" type="ORF">CLIB1423_03S06370</name>
</gene>
<dbReference type="AlphaFoldDB" id="A0A9P0VXG4"/>
<dbReference type="Pfam" id="PF10373">
    <property type="entry name" value="EST1_DNA_bind"/>
    <property type="match status" value="1"/>
</dbReference>
<dbReference type="InterPro" id="IPR018834">
    <property type="entry name" value="DNA/RNA-bd_Est1-type"/>
</dbReference>
<feature type="compositionally biased region" description="Low complexity" evidence="1">
    <location>
        <begin position="852"/>
        <end position="864"/>
    </location>
</feature>
<reference evidence="4" key="1">
    <citation type="submission" date="2022-03" db="EMBL/GenBank/DDBJ databases">
        <authorList>
            <person name="Legras J.-L."/>
            <person name="Devillers H."/>
            <person name="Grondin C."/>
        </authorList>
    </citation>
    <scope>NUCLEOTIDE SEQUENCE</scope>
    <source>
        <strain evidence="4">CLIB 1423</strain>
    </source>
</reference>
<evidence type="ECO:0000313" key="5">
    <source>
        <dbReference type="Proteomes" id="UP000837801"/>
    </source>
</evidence>
<name>A0A9P0VXG4_9ASCO</name>
<keyword evidence="5" id="KW-1185">Reference proteome</keyword>
<feature type="region of interest" description="Disordered" evidence="1">
    <location>
        <begin position="825"/>
        <end position="864"/>
    </location>
</feature>
<comment type="caution">
    <text evidence="4">The sequence shown here is derived from an EMBL/GenBank/DDBJ whole genome shotgun (WGS) entry which is preliminary data.</text>
</comment>
<dbReference type="SUPFAM" id="SSF48452">
    <property type="entry name" value="TPR-like"/>
    <property type="match status" value="1"/>
</dbReference>
<feature type="region of interest" description="Disordered" evidence="1">
    <location>
        <begin position="962"/>
        <end position="1007"/>
    </location>
</feature>
<feature type="domain" description="Telomerase activating protein Est1-like N-terminal" evidence="3">
    <location>
        <begin position="72"/>
        <end position="208"/>
    </location>
</feature>
<dbReference type="InterPro" id="IPR019458">
    <property type="entry name" value="Est1-like_N"/>
</dbReference>
<evidence type="ECO:0000313" key="4">
    <source>
        <dbReference type="EMBL" id="CAH2351441.1"/>
    </source>
</evidence>